<gene>
    <name evidence="11" type="primary">LOC110980215</name>
</gene>
<evidence type="ECO:0000256" key="4">
    <source>
        <dbReference type="ARBA" id="ARBA00022454"/>
    </source>
</evidence>
<name>A0A8B7YIB9_ACAPL</name>
<dbReference type="PANTHER" id="PTHR11467:SF20">
    <property type="entry name" value="H15 DOMAIN-CONTAINING PROTEIN-RELATED"/>
    <property type="match status" value="1"/>
</dbReference>
<comment type="subcellular location">
    <subcellularLocation>
        <location evidence="3">Chromosome</location>
    </subcellularLocation>
    <subcellularLocation>
        <location evidence="2 7">Nucleus</location>
    </subcellularLocation>
</comment>
<evidence type="ECO:0000256" key="8">
    <source>
        <dbReference type="SAM" id="MobiDB-lite"/>
    </source>
</evidence>
<dbReference type="GO" id="GO:0030527">
    <property type="term" value="F:structural constituent of chromatin"/>
    <property type="evidence" value="ECO:0007669"/>
    <property type="project" value="InterPro"/>
</dbReference>
<dbReference type="InterPro" id="IPR005819">
    <property type="entry name" value="H1/H5"/>
</dbReference>
<feature type="region of interest" description="Disordered" evidence="8">
    <location>
        <begin position="96"/>
        <end position="202"/>
    </location>
</feature>
<evidence type="ECO:0000256" key="5">
    <source>
        <dbReference type="ARBA" id="ARBA00023125"/>
    </source>
</evidence>
<dbReference type="AlphaFoldDB" id="A0A8B7YIB9"/>
<evidence type="ECO:0000256" key="1">
    <source>
        <dbReference type="ARBA" id="ARBA00002809"/>
    </source>
</evidence>
<dbReference type="GeneID" id="110980215"/>
<dbReference type="SMART" id="SM00526">
    <property type="entry name" value="H15"/>
    <property type="match status" value="1"/>
</dbReference>
<sequence>MADGDNLTAAEQVAHDAAAKSKQRRKRRPSAIGPVAKPKFKEMVEEAISVTQDSGGSSLQAIKKYLAANYGLDSHNAYIRNAIKKGVTRGELIQVKGSGASGSFKLSSASAAKPAKKTSRQKDSDKVRQEKDAKSAREAQRIARNATKARKERKAKRGTQEKQKKLKSKPSKGTRKIKTHKKVEKKKKTAKKTPKAKKGSIK</sequence>
<protein>
    <submittedName>
        <fullName evidence="11">Late histone H1-like</fullName>
    </submittedName>
</protein>
<evidence type="ECO:0000256" key="6">
    <source>
        <dbReference type="ARBA" id="ARBA00023242"/>
    </source>
</evidence>
<dbReference type="Gene3D" id="1.10.10.10">
    <property type="entry name" value="Winged helix-like DNA-binding domain superfamily/Winged helix DNA-binding domain"/>
    <property type="match status" value="1"/>
</dbReference>
<dbReference type="GO" id="GO:0000786">
    <property type="term" value="C:nucleosome"/>
    <property type="evidence" value="ECO:0007669"/>
    <property type="project" value="InterPro"/>
</dbReference>
<dbReference type="KEGG" id="aplc:110980215"/>
<dbReference type="GO" id="GO:0045910">
    <property type="term" value="P:negative regulation of DNA recombination"/>
    <property type="evidence" value="ECO:0007669"/>
    <property type="project" value="TreeGrafter"/>
</dbReference>
<dbReference type="GO" id="GO:0006334">
    <property type="term" value="P:nucleosome assembly"/>
    <property type="evidence" value="ECO:0007669"/>
    <property type="project" value="InterPro"/>
</dbReference>
<evidence type="ECO:0000256" key="7">
    <source>
        <dbReference type="RuleBase" id="RU003894"/>
    </source>
</evidence>
<feature type="compositionally biased region" description="Basic residues" evidence="8">
    <location>
        <begin position="164"/>
        <end position="202"/>
    </location>
</feature>
<evidence type="ECO:0000256" key="2">
    <source>
        <dbReference type="ARBA" id="ARBA00004123"/>
    </source>
</evidence>
<feature type="region of interest" description="Disordered" evidence="8">
    <location>
        <begin position="1"/>
        <end position="37"/>
    </location>
</feature>
<comment type="function">
    <text evidence="1">Histones H1 are necessary for the condensation of nucleosome chains into higher-order structures.</text>
</comment>
<dbReference type="GO" id="GO:0031492">
    <property type="term" value="F:nucleosomal DNA binding"/>
    <property type="evidence" value="ECO:0007669"/>
    <property type="project" value="TreeGrafter"/>
</dbReference>
<reference evidence="11" key="1">
    <citation type="submission" date="2025-08" db="UniProtKB">
        <authorList>
            <consortium name="RefSeq"/>
        </authorList>
    </citation>
    <scope>IDENTIFICATION</scope>
</reference>
<feature type="compositionally biased region" description="Basic and acidic residues" evidence="8">
    <location>
        <begin position="120"/>
        <end position="141"/>
    </location>
</feature>
<organism evidence="10 11">
    <name type="scientific">Acanthaster planci</name>
    <name type="common">Crown-of-thorns starfish</name>
    <dbReference type="NCBI Taxonomy" id="133434"/>
    <lineage>
        <taxon>Eukaryota</taxon>
        <taxon>Metazoa</taxon>
        <taxon>Echinodermata</taxon>
        <taxon>Eleutherozoa</taxon>
        <taxon>Asterozoa</taxon>
        <taxon>Asteroidea</taxon>
        <taxon>Valvatacea</taxon>
        <taxon>Valvatida</taxon>
        <taxon>Acanthasteridae</taxon>
        <taxon>Acanthaster</taxon>
    </lineage>
</organism>
<dbReference type="CDD" id="cd00073">
    <property type="entry name" value="H15"/>
    <property type="match status" value="1"/>
</dbReference>
<keyword evidence="6 7" id="KW-0539">Nucleus</keyword>
<dbReference type="InterPro" id="IPR036388">
    <property type="entry name" value="WH-like_DNA-bd_sf"/>
</dbReference>
<feature type="domain" description="H15" evidence="9">
    <location>
        <begin position="36"/>
        <end position="108"/>
    </location>
</feature>
<keyword evidence="5 7" id="KW-0238">DNA-binding</keyword>
<dbReference type="GO" id="GO:0005634">
    <property type="term" value="C:nucleus"/>
    <property type="evidence" value="ECO:0007669"/>
    <property type="project" value="UniProtKB-SubCell"/>
</dbReference>
<evidence type="ECO:0000313" key="11">
    <source>
        <dbReference type="RefSeq" id="XP_022092357.1"/>
    </source>
</evidence>
<evidence type="ECO:0000256" key="3">
    <source>
        <dbReference type="ARBA" id="ARBA00004286"/>
    </source>
</evidence>
<feature type="compositionally biased region" description="Basic residues" evidence="8">
    <location>
        <begin position="147"/>
        <end position="157"/>
    </location>
</feature>
<comment type="similarity">
    <text evidence="7">Belongs to the histone H1/H5 family.</text>
</comment>
<keyword evidence="4 7" id="KW-0158">Chromosome</keyword>
<evidence type="ECO:0000313" key="10">
    <source>
        <dbReference type="Proteomes" id="UP000694845"/>
    </source>
</evidence>
<dbReference type="Pfam" id="PF00538">
    <property type="entry name" value="Linker_histone"/>
    <property type="match status" value="1"/>
</dbReference>
<dbReference type="GO" id="GO:0003690">
    <property type="term" value="F:double-stranded DNA binding"/>
    <property type="evidence" value="ECO:0007669"/>
    <property type="project" value="TreeGrafter"/>
</dbReference>
<feature type="compositionally biased region" description="Low complexity" evidence="8">
    <location>
        <begin position="96"/>
        <end position="113"/>
    </location>
</feature>
<evidence type="ECO:0000259" key="9">
    <source>
        <dbReference type="PROSITE" id="PS51504"/>
    </source>
</evidence>
<proteinExistence type="inferred from homology"/>
<dbReference type="OMA" id="QHHKANI"/>
<accession>A0A8B7YIB9</accession>
<dbReference type="PANTHER" id="PTHR11467">
    <property type="entry name" value="HISTONE H1"/>
    <property type="match status" value="1"/>
</dbReference>
<dbReference type="Proteomes" id="UP000694845">
    <property type="component" value="Unplaced"/>
</dbReference>
<dbReference type="PRINTS" id="PR00624">
    <property type="entry name" value="HISTONEH5"/>
</dbReference>
<dbReference type="GO" id="GO:0030261">
    <property type="term" value="P:chromosome condensation"/>
    <property type="evidence" value="ECO:0007669"/>
    <property type="project" value="TreeGrafter"/>
</dbReference>
<dbReference type="FunFam" id="1.10.10.10:FF:000140">
    <property type="entry name" value="Histone H1.0"/>
    <property type="match status" value="1"/>
</dbReference>
<dbReference type="PROSITE" id="PS51504">
    <property type="entry name" value="H15"/>
    <property type="match status" value="1"/>
</dbReference>
<dbReference type="InterPro" id="IPR005818">
    <property type="entry name" value="Histone_H1/H5_H15"/>
</dbReference>
<dbReference type="SUPFAM" id="SSF46785">
    <property type="entry name" value="Winged helix' DNA-binding domain"/>
    <property type="match status" value="1"/>
</dbReference>
<dbReference type="RefSeq" id="XP_022092357.1">
    <property type="nucleotide sequence ID" value="XM_022236665.1"/>
</dbReference>
<keyword evidence="10" id="KW-1185">Reference proteome</keyword>
<dbReference type="InterPro" id="IPR036390">
    <property type="entry name" value="WH_DNA-bd_sf"/>
</dbReference>
<dbReference type="OrthoDB" id="6361449at2759"/>